<reference evidence="1" key="1">
    <citation type="submission" date="2022-07" db="EMBL/GenBank/DDBJ databases">
        <title>Phylogenomic reconstructions and comparative analyses of Kickxellomycotina fungi.</title>
        <authorList>
            <person name="Reynolds N.K."/>
            <person name="Stajich J.E."/>
            <person name="Barry K."/>
            <person name="Grigoriev I.V."/>
            <person name="Crous P."/>
            <person name="Smith M.E."/>
        </authorList>
    </citation>
    <scope>NUCLEOTIDE SEQUENCE</scope>
    <source>
        <strain evidence="1">Benny 63K</strain>
    </source>
</reference>
<sequence>MAAFFRFWTRQAEARPFVTVAATEACLSACGDLLAQTIGMHISKKADDPQPPKGYDLWRTSRFVLFSTCVSPLGVRWHRFLDRRFPIRSQNTWFKSRRKHTAAGMTASTMATRAKRRSEQGQAARQIGKRLIYDVLLYEPTMYALFFGSMAVLEGGGITDVKYRISALFWPTYTTGLMISPIIQSVNFAFVPLIYRVPFGSCFDLFWDSYLSWVNNEKLAMIEDNDGGGGGGGGRGELAETEEVSIASGIVLADAAKDN</sequence>
<proteinExistence type="predicted"/>
<keyword evidence="2" id="KW-1185">Reference proteome</keyword>
<accession>A0ACC1IKA9</accession>
<organism evidence="1 2">
    <name type="scientific">Kickxella alabastrina</name>
    <dbReference type="NCBI Taxonomy" id="61397"/>
    <lineage>
        <taxon>Eukaryota</taxon>
        <taxon>Fungi</taxon>
        <taxon>Fungi incertae sedis</taxon>
        <taxon>Zoopagomycota</taxon>
        <taxon>Kickxellomycotina</taxon>
        <taxon>Kickxellomycetes</taxon>
        <taxon>Kickxellales</taxon>
        <taxon>Kickxellaceae</taxon>
        <taxon>Kickxella</taxon>
    </lineage>
</organism>
<dbReference type="Proteomes" id="UP001150581">
    <property type="component" value="Unassembled WGS sequence"/>
</dbReference>
<dbReference type="EMBL" id="JANBPG010000365">
    <property type="protein sequence ID" value="KAJ1897119.1"/>
    <property type="molecule type" value="Genomic_DNA"/>
</dbReference>
<protein>
    <submittedName>
        <fullName evidence="1">Uncharacterized protein</fullName>
    </submittedName>
</protein>
<evidence type="ECO:0000313" key="1">
    <source>
        <dbReference type="EMBL" id="KAJ1897119.1"/>
    </source>
</evidence>
<evidence type="ECO:0000313" key="2">
    <source>
        <dbReference type="Proteomes" id="UP001150581"/>
    </source>
</evidence>
<gene>
    <name evidence="1" type="ORF">LPJ66_003575</name>
</gene>
<name>A0ACC1IKA9_9FUNG</name>
<comment type="caution">
    <text evidence="1">The sequence shown here is derived from an EMBL/GenBank/DDBJ whole genome shotgun (WGS) entry which is preliminary data.</text>
</comment>